<dbReference type="RefSeq" id="WP_080176224.1">
    <property type="nucleotide sequence ID" value="NZ_AP024854.1"/>
</dbReference>
<dbReference type="OrthoDB" id="5918381at2"/>
<dbReference type="Proteomes" id="UP000191116">
    <property type="component" value="Unassembled WGS sequence"/>
</dbReference>
<protein>
    <submittedName>
        <fullName evidence="1">Uncharacterized protein</fullName>
    </submittedName>
</protein>
<organism evidence="1 2">
    <name type="scientific">Photobacterium toruni</name>
    <dbReference type="NCBI Taxonomy" id="1935446"/>
    <lineage>
        <taxon>Bacteria</taxon>
        <taxon>Pseudomonadati</taxon>
        <taxon>Pseudomonadota</taxon>
        <taxon>Gammaproteobacteria</taxon>
        <taxon>Vibrionales</taxon>
        <taxon>Vibrionaceae</taxon>
        <taxon>Photobacterium</taxon>
    </lineage>
</organism>
<accession>A0A1T4UPW1</accession>
<dbReference type="AlphaFoldDB" id="A0A1T4UPW1"/>
<proteinExistence type="predicted"/>
<dbReference type="EMBL" id="FUWP01000028">
    <property type="protein sequence ID" value="SKA54666.1"/>
    <property type="molecule type" value="Genomic_DNA"/>
</dbReference>
<sequence>MSFKINRISNNSLGTHYGIFQNDELIHHEFSRAAAEKVLAKLQIGKTLEEALKSEPTPKPERVIARFVKPQVSLTKQHKSLFTTAVTADKKFEYDSVLYRQIANLKVNEIVQVTNRKGHRSTIHITNIVKLSWHQLQLLVSGGSTKFEKRYLLYKEYSTKHQTNSVLKGMSLSQIESTEIQEYIDLFKGNGFSKHTQVNDYITSNSLWGHFPTIRSLNDHGEYKEIEGIEPKYFEVVCRILNISGEGGRSLDNFKKY</sequence>
<reference evidence="1 2" key="1">
    <citation type="submission" date="2017-02" db="EMBL/GenBank/DDBJ databases">
        <authorList>
            <person name="Peterson S.W."/>
        </authorList>
    </citation>
    <scope>NUCLEOTIDE SEQUENCE [LARGE SCALE GENOMIC DNA]</scope>
    <source>
        <strain evidence="1 2">CECT 9189</strain>
    </source>
</reference>
<evidence type="ECO:0000313" key="1">
    <source>
        <dbReference type="EMBL" id="SKA54666.1"/>
    </source>
</evidence>
<name>A0A1T4UPW1_9GAMM</name>
<evidence type="ECO:0000313" key="2">
    <source>
        <dbReference type="Proteomes" id="UP000191116"/>
    </source>
</evidence>
<gene>
    <name evidence="1" type="ORF">CZ814_03523</name>
</gene>